<name>A0A1E3S727_MYCIE</name>
<evidence type="ECO:0000313" key="2">
    <source>
        <dbReference type="EMBL" id="ORA97808.1"/>
    </source>
</evidence>
<comment type="caution">
    <text evidence="2">The sequence shown here is derived from an EMBL/GenBank/DDBJ whole genome shotgun (WGS) entry which is preliminary data.</text>
</comment>
<accession>A0A1E3S727</accession>
<gene>
    <name evidence="2" type="ORF">BST27_21885</name>
</gene>
<evidence type="ECO:0000313" key="3">
    <source>
        <dbReference type="Proteomes" id="UP000192739"/>
    </source>
</evidence>
<dbReference type="RefSeq" id="WP_069421792.1">
    <property type="nucleotide sequence ID" value="NZ_CBCRZH010000138.1"/>
</dbReference>
<keyword evidence="1" id="KW-0812">Transmembrane</keyword>
<organism evidence="2 3">
    <name type="scientific">Mycobacterium intermedium</name>
    <dbReference type="NCBI Taxonomy" id="28445"/>
    <lineage>
        <taxon>Bacteria</taxon>
        <taxon>Bacillati</taxon>
        <taxon>Actinomycetota</taxon>
        <taxon>Actinomycetes</taxon>
        <taxon>Mycobacteriales</taxon>
        <taxon>Mycobacteriaceae</taxon>
        <taxon>Mycobacterium</taxon>
        <taxon>Mycobacterium simiae complex</taxon>
    </lineage>
</organism>
<keyword evidence="3" id="KW-1185">Reference proteome</keyword>
<protein>
    <submittedName>
        <fullName evidence="2">Uncharacterized protein</fullName>
    </submittedName>
</protein>
<keyword evidence="1" id="KW-0472">Membrane</keyword>
<reference evidence="2 3" key="1">
    <citation type="submission" date="2017-02" db="EMBL/GenBank/DDBJ databases">
        <title>The new phylogeny of genus Mycobacterium.</title>
        <authorList>
            <person name="Tortoli E."/>
            <person name="Trovato A."/>
            <person name="Cirillo D.M."/>
        </authorList>
    </citation>
    <scope>NUCLEOTIDE SEQUENCE [LARGE SCALE GENOMIC DNA]</scope>
    <source>
        <strain evidence="2 3">DSM 44049</strain>
    </source>
</reference>
<dbReference type="AlphaFoldDB" id="A0A1E3S727"/>
<proteinExistence type="predicted"/>
<sequence length="69" mass="7819">MSVKSVSRRVWRGEQKVLRLQRRLWILQLAFWPALITGSALIGVAAFRRWQRQPDSAPASAPGEPNPLP</sequence>
<keyword evidence="1" id="KW-1133">Transmembrane helix</keyword>
<feature type="transmembrane region" description="Helical" evidence="1">
    <location>
        <begin position="25"/>
        <end position="47"/>
    </location>
</feature>
<dbReference type="Proteomes" id="UP000192739">
    <property type="component" value="Unassembled WGS sequence"/>
</dbReference>
<dbReference type="EMBL" id="MVHT01000071">
    <property type="protein sequence ID" value="ORA97808.1"/>
    <property type="molecule type" value="Genomic_DNA"/>
</dbReference>
<evidence type="ECO:0000256" key="1">
    <source>
        <dbReference type="SAM" id="Phobius"/>
    </source>
</evidence>